<dbReference type="HOGENOM" id="CLU_2222037_0_0_6"/>
<protein>
    <submittedName>
        <fullName evidence="1">Uncharacterized protein</fullName>
    </submittedName>
</protein>
<gene>
    <name evidence="1" type="ordered locus">TVNIR_0141</name>
</gene>
<dbReference type="Proteomes" id="UP000010809">
    <property type="component" value="Chromosome"/>
</dbReference>
<name>L0DQR4_THIND</name>
<reference evidence="1" key="1">
    <citation type="submission" date="2015-12" db="EMBL/GenBank/DDBJ databases">
        <authorList>
            <person name="Tikhonova T.V."/>
            <person name="Pavlov A.R."/>
            <person name="Beletsky A.V."/>
            <person name="Mardanov A.V."/>
            <person name="Sorokin D.Y."/>
            <person name="Ravin N.V."/>
            <person name="Popov V.O."/>
        </authorList>
    </citation>
    <scope>NUCLEOTIDE SEQUENCE</scope>
    <source>
        <strain evidence="1">DSM 14787</strain>
    </source>
</reference>
<dbReference type="OrthoDB" id="5784750at2"/>
<dbReference type="RefSeq" id="WP_015257012.1">
    <property type="nucleotide sequence ID" value="NC_019902.2"/>
</dbReference>
<proteinExistence type="predicted"/>
<evidence type="ECO:0000313" key="2">
    <source>
        <dbReference type="Proteomes" id="UP000010809"/>
    </source>
</evidence>
<dbReference type="STRING" id="1255043.TVNIR_0141"/>
<dbReference type="EMBL" id="CP003989">
    <property type="protein sequence ID" value="AGA31854.1"/>
    <property type="molecule type" value="Genomic_DNA"/>
</dbReference>
<evidence type="ECO:0000313" key="1">
    <source>
        <dbReference type="EMBL" id="AGA31854.1"/>
    </source>
</evidence>
<dbReference type="KEGG" id="tni:TVNIR_0141"/>
<organism evidence="1 2">
    <name type="scientific">Thioalkalivibrio nitratireducens (strain DSM 14787 / UNIQEM 213 / ALEN2)</name>
    <dbReference type="NCBI Taxonomy" id="1255043"/>
    <lineage>
        <taxon>Bacteria</taxon>
        <taxon>Pseudomonadati</taxon>
        <taxon>Pseudomonadota</taxon>
        <taxon>Gammaproteobacteria</taxon>
        <taxon>Chromatiales</taxon>
        <taxon>Ectothiorhodospiraceae</taxon>
        <taxon>Thioalkalivibrio</taxon>
    </lineage>
</organism>
<keyword evidence="2" id="KW-1185">Reference proteome</keyword>
<dbReference type="AlphaFoldDB" id="L0DQR4"/>
<dbReference type="PATRIC" id="fig|1255043.3.peg.141"/>
<accession>L0DQR4</accession>
<sequence length="111" mass="12374">MTSPPARAKADLLDEAELLDAPGGPSLRLRFCGPFEGREITWQATLVAQAAVGRPPERRFIQIGPDAADGTVPIQVGLPVERIDTSTVRKAMIMIRRYRRLRRGRYEYGDP</sequence>